<proteinExistence type="predicted"/>
<dbReference type="PRINTS" id="PR02078">
    <property type="entry name" value="GATSLIKEFMLY"/>
</dbReference>
<dbReference type="EMBL" id="JADDUC010000089">
    <property type="protein sequence ID" value="KAG0119318.1"/>
    <property type="molecule type" value="Genomic_DNA"/>
</dbReference>
<feature type="domain" description="CASTOR1 N-terminal" evidence="1">
    <location>
        <begin position="9"/>
        <end position="32"/>
    </location>
</feature>
<comment type="caution">
    <text evidence="2">The sequence shown here is derived from an EMBL/GenBank/DDBJ whole genome shotgun (WGS) entry which is preliminary data.</text>
</comment>
<accession>A0A835NQA7</accession>
<reference evidence="3 4" key="2">
    <citation type="journal article" date="2021" name="J. Hered.">
        <title>Feather Gene Expression Elucidates the Developmental Basis of Plumage Iridescence in African Starlings.</title>
        <authorList>
            <person name="Rubenstein D.R."/>
            <person name="Corvelo A."/>
            <person name="MacManes M.D."/>
            <person name="Maia R."/>
            <person name="Narzisi G."/>
            <person name="Rousaki A."/>
            <person name="Vandenabeele P."/>
            <person name="Shawkey M.D."/>
            <person name="Solomon J."/>
        </authorList>
    </citation>
    <scope>NUCLEOTIDE SEQUENCE [LARGE SCALE GENOMIC DNA]</scope>
    <source>
        <strain evidence="3">SS15</strain>
    </source>
</reference>
<dbReference type="InterPro" id="IPR026249">
    <property type="entry name" value="CASTOR_fam"/>
</dbReference>
<dbReference type="InterPro" id="IPR040778">
    <property type="entry name" value="CASTOR1_N"/>
</dbReference>
<sequence>MYKFESIVVCKFFSLTETPEDYTIIVDEEGFLGTKSPELMMDQGTKPSFSVAGELKKQLTPGTDIHNELKATGLWSMTRSPSLCHSIKNDSHSLVQLMLAEDAVPLVVGEASVVQLGTEILGDVQKQGRFLTRCYPTSSEAEAEERICLPHLMESAFIDQSPTKDKILKKKRHSVDVAVQNLEYHFQRQSGQPRLSSAARCKCLGQGLRAVAASPGREVDISYDAYTEWNFLQFFVAKRQ</sequence>
<evidence type="ECO:0000313" key="4">
    <source>
        <dbReference type="Proteomes" id="UP000618051"/>
    </source>
</evidence>
<evidence type="ECO:0000259" key="1">
    <source>
        <dbReference type="Pfam" id="PF18700"/>
    </source>
</evidence>
<evidence type="ECO:0000313" key="3">
    <source>
        <dbReference type="EMBL" id="KAI1231953.1"/>
    </source>
</evidence>
<dbReference type="OrthoDB" id="9398472at2759"/>
<dbReference type="Proteomes" id="UP000618051">
    <property type="component" value="Unassembled WGS sequence"/>
</dbReference>
<dbReference type="Pfam" id="PF18700">
    <property type="entry name" value="Castor1_N"/>
    <property type="match status" value="1"/>
</dbReference>
<dbReference type="EMBL" id="JADDUC020000024">
    <property type="protein sequence ID" value="KAI1231953.1"/>
    <property type="molecule type" value="Genomic_DNA"/>
</dbReference>
<dbReference type="AlphaFoldDB" id="A0A835NQA7"/>
<gene>
    <name evidence="3" type="ORF">IHE44_0007595</name>
    <name evidence="2" type="ORF">IHE44_014434</name>
</gene>
<keyword evidence="4" id="KW-1185">Reference proteome</keyword>
<evidence type="ECO:0000313" key="2">
    <source>
        <dbReference type="EMBL" id="KAG0119318.1"/>
    </source>
</evidence>
<protein>
    <recommendedName>
        <fullName evidence="1">CASTOR1 N-terminal domain-containing protein</fullName>
    </recommendedName>
</protein>
<name>A0A835NQA7_9PASS</name>
<reference evidence="2" key="1">
    <citation type="submission" date="2020-10" db="EMBL/GenBank/DDBJ databases">
        <title>Feather gene expression reveals the developmental basis of iridescence in African starlings.</title>
        <authorList>
            <person name="Rubenstein D.R."/>
        </authorList>
    </citation>
    <scope>NUCLEOTIDE SEQUENCE</scope>
    <source>
        <strain evidence="2">SS15</strain>
        <tissue evidence="2">Liver</tissue>
    </source>
</reference>
<reference evidence="3" key="3">
    <citation type="submission" date="2022-01" db="EMBL/GenBank/DDBJ databases">
        <authorList>
            <person name="Rubenstein D.R."/>
        </authorList>
    </citation>
    <scope>NUCLEOTIDE SEQUENCE</scope>
    <source>
        <strain evidence="3">SS15</strain>
        <tissue evidence="3">Liver</tissue>
    </source>
</reference>
<organism evidence="2">
    <name type="scientific">Lamprotornis superbus</name>
    <dbReference type="NCBI Taxonomy" id="245042"/>
    <lineage>
        <taxon>Eukaryota</taxon>
        <taxon>Metazoa</taxon>
        <taxon>Chordata</taxon>
        <taxon>Craniata</taxon>
        <taxon>Vertebrata</taxon>
        <taxon>Euteleostomi</taxon>
        <taxon>Archelosauria</taxon>
        <taxon>Archosauria</taxon>
        <taxon>Dinosauria</taxon>
        <taxon>Saurischia</taxon>
        <taxon>Theropoda</taxon>
        <taxon>Coelurosauria</taxon>
        <taxon>Aves</taxon>
        <taxon>Neognathae</taxon>
        <taxon>Neoaves</taxon>
        <taxon>Telluraves</taxon>
        <taxon>Australaves</taxon>
        <taxon>Passeriformes</taxon>
        <taxon>Sturnidae</taxon>
        <taxon>Lamprotornis</taxon>
    </lineage>
</organism>